<name>A0A8T8W903_9EURY</name>
<protein>
    <submittedName>
        <fullName evidence="1">2'-5' RNA ligase family protein</fullName>
    </submittedName>
</protein>
<dbReference type="GeneID" id="67178101"/>
<dbReference type="Gene3D" id="3.90.1140.10">
    <property type="entry name" value="Cyclic phosphodiesterase"/>
    <property type="match status" value="1"/>
</dbReference>
<dbReference type="GO" id="GO:0016874">
    <property type="term" value="F:ligase activity"/>
    <property type="evidence" value="ECO:0007669"/>
    <property type="project" value="UniProtKB-KW"/>
</dbReference>
<dbReference type="SUPFAM" id="SSF55144">
    <property type="entry name" value="LigT-like"/>
    <property type="match status" value="1"/>
</dbReference>
<gene>
    <name evidence="1" type="ORF">K6T50_08125</name>
</gene>
<dbReference type="Proteomes" id="UP000826254">
    <property type="component" value="Chromosome"/>
</dbReference>
<dbReference type="KEGG" id="hmp:K6T50_08125"/>
<evidence type="ECO:0000313" key="2">
    <source>
        <dbReference type="Proteomes" id="UP000826254"/>
    </source>
</evidence>
<dbReference type="RefSeq" id="WP_222606131.1">
    <property type="nucleotide sequence ID" value="NZ_CP081958.1"/>
</dbReference>
<keyword evidence="1" id="KW-0436">Ligase</keyword>
<sequence>MYSVNVPVPWPVRRLAASLEPDLTEFASIRDRHTLVVKRLDGRGLNDLHRIRERLRPALRGVAPFEVRVTGVDAFEDPPLGEAPVVYLAVEAVGSGDSDGDGGSPATDPLRTLHERLVREFGAVEGLEEADYVPHVTLARGYEGPGDPGEAVARLRDRDLDDVRWTVDELGVWTREYKEIAARVPLRG</sequence>
<keyword evidence="2" id="KW-1185">Reference proteome</keyword>
<reference evidence="1 2" key="1">
    <citation type="journal article" date="2021" name="Int. J. Syst. Evol. Microbiol.">
        <title>Halobaculum halophilum sp. nov. and Halobaculum salinum sp. nov., isolated from salt lake and saline soil.</title>
        <authorList>
            <person name="Cui H.L."/>
            <person name="Shi X.W."/>
            <person name="Yin X.M."/>
            <person name="Yang X.Y."/>
            <person name="Hou J."/>
            <person name="Zhu L."/>
        </authorList>
    </citation>
    <scope>NUCLEOTIDE SEQUENCE [LARGE SCALE GENOMIC DNA]</scope>
    <source>
        <strain evidence="1 2">NBRC 109044</strain>
    </source>
</reference>
<dbReference type="InterPro" id="IPR009097">
    <property type="entry name" value="Cyclic_Pdiesterase"/>
</dbReference>
<dbReference type="AlphaFoldDB" id="A0A8T8W903"/>
<dbReference type="Pfam" id="PF13563">
    <property type="entry name" value="2_5_RNA_ligase2"/>
    <property type="match status" value="1"/>
</dbReference>
<organism evidence="1 2">
    <name type="scientific">Halobaculum magnesiiphilum</name>
    <dbReference type="NCBI Taxonomy" id="1017351"/>
    <lineage>
        <taxon>Archaea</taxon>
        <taxon>Methanobacteriati</taxon>
        <taxon>Methanobacteriota</taxon>
        <taxon>Stenosarchaea group</taxon>
        <taxon>Halobacteria</taxon>
        <taxon>Halobacteriales</taxon>
        <taxon>Haloferacaceae</taxon>
        <taxon>Halobaculum</taxon>
    </lineage>
</organism>
<proteinExistence type="predicted"/>
<accession>A0A8T8W903</accession>
<dbReference type="EMBL" id="CP081958">
    <property type="protein sequence ID" value="QZP36308.1"/>
    <property type="molecule type" value="Genomic_DNA"/>
</dbReference>
<evidence type="ECO:0000313" key="1">
    <source>
        <dbReference type="EMBL" id="QZP36308.1"/>
    </source>
</evidence>